<dbReference type="InterPro" id="IPR008620">
    <property type="entry name" value="FixH"/>
</dbReference>
<gene>
    <name evidence="2" type="ORF">HNP73_002182</name>
</gene>
<dbReference type="RefSeq" id="WP_184148765.1">
    <property type="nucleotide sequence ID" value="NZ_JACHFM010000002.1"/>
</dbReference>
<comment type="caution">
    <text evidence="2">The sequence shown here is derived from an EMBL/GenBank/DDBJ whole genome shotgun (WGS) entry which is preliminary data.</text>
</comment>
<evidence type="ECO:0000256" key="1">
    <source>
        <dbReference type="SAM" id="Phobius"/>
    </source>
</evidence>
<evidence type="ECO:0000313" key="2">
    <source>
        <dbReference type="EMBL" id="MBB5222246.1"/>
    </source>
</evidence>
<reference evidence="2 3" key="1">
    <citation type="submission" date="2020-08" db="EMBL/GenBank/DDBJ databases">
        <title>Genomic Encyclopedia of Type Strains, Phase IV (KMG-IV): sequencing the most valuable type-strain genomes for metagenomic binning, comparative biology and taxonomic classification.</title>
        <authorList>
            <person name="Goeker M."/>
        </authorList>
    </citation>
    <scope>NUCLEOTIDE SEQUENCE [LARGE SCALE GENOMIC DNA]</scope>
    <source>
        <strain evidence="2 3">DSM 101730</strain>
    </source>
</reference>
<accession>A0A840SQW2</accession>
<dbReference type="Proteomes" id="UP000549457">
    <property type="component" value="Unassembled WGS sequence"/>
</dbReference>
<keyword evidence="1" id="KW-1133">Transmembrane helix</keyword>
<keyword evidence="1" id="KW-0472">Membrane</keyword>
<name>A0A840SQW2_9RHOB</name>
<organism evidence="2 3">
    <name type="scientific">Amaricoccus macauensis</name>
    <dbReference type="NCBI Taxonomy" id="57001"/>
    <lineage>
        <taxon>Bacteria</taxon>
        <taxon>Pseudomonadati</taxon>
        <taxon>Pseudomonadota</taxon>
        <taxon>Alphaproteobacteria</taxon>
        <taxon>Rhodobacterales</taxon>
        <taxon>Paracoccaceae</taxon>
        <taxon>Amaricoccus</taxon>
    </lineage>
</organism>
<dbReference type="AlphaFoldDB" id="A0A840SQW2"/>
<proteinExistence type="predicted"/>
<feature type="transmembrane region" description="Helical" evidence="1">
    <location>
        <begin position="12"/>
        <end position="35"/>
    </location>
</feature>
<dbReference type="Pfam" id="PF05751">
    <property type="entry name" value="FixH"/>
    <property type="match status" value="1"/>
</dbReference>
<sequence length="161" mass="16962">MKGDARSHRLGGRGVLMIAVVAFLVMLTPNIILAVTAARTFSGVVVNDSYVASQDFDRLKAAQVALGWSVALEHADDVLQLTITDAAGHAVRPASLAVAMGRPTTTRDDRTITLLETPGGYAGVAVFAPGHWRVEIAASAADGTAFRQSHDIWVDAKTAKP</sequence>
<keyword evidence="3" id="KW-1185">Reference proteome</keyword>
<dbReference type="EMBL" id="JACHFM010000002">
    <property type="protein sequence ID" value="MBB5222246.1"/>
    <property type="molecule type" value="Genomic_DNA"/>
</dbReference>
<keyword evidence="1" id="KW-0812">Transmembrane</keyword>
<evidence type="ECO:0000313" key="3">
    <source>
        <dbReference type="Proteomes" id="UP000549457"/>
    </source>
</evidence>
<protein>
    <submittedName>
        <fullName evidence="2">Nitrogen fixation protein FixH</fullName>
    </submittedName>
</protein>